<sequence length="232" mass="26181">MLKSLAALGLRYISNAKLPHGQQLSNVTKICFSPLPEVSKWLVPVQVQYIENGKTKMCDIFKVHDSVSIVLYNISRQKLLFVRQFRPAVYYGLIINNFRELPKEDIDLMQYPYELGMTLESCAGMVDKDKSLAEIAREEIFEECGYDVPVEKLEHVFEYRSGVGTSSSAHNVYYCEVCDEEKVSDGGGIDTEIIQVMELSIDEAKNFVKKGTKINSGPATIAGTLWFFANKI</sequence>
<evidence type="ECO:0000256" key="10">
    <source>
        <dbReference type="ARBA" id="ARBA00071467"/>
    </source>
</evidence>
<dbReference type="eggNOG" id="KOG4432">
    <property type="taxonomic scope" value="Eukaryota"/>
</dbReference>
<name>A0A0Q9X2I7_DROMO</name>
<dbReference type="PROSITE" id="PS51462">
    <property type="entry name" value="NUDIX"/>
    <property type="match status" value="1"/>
</dbReference>
<dbReference type="InterPro" id="IPR000086">
    <property type="entry name" value="NUDIX_hydrolase_dom"/>
</dbReference>
<keyword evidence="14" id="KW-1185">Reference proteome</keyword>
<dbReference type="PANTHER" id="PTHR11839">
    <property type="entry name" value="UDP/ADP-SUGAR PYROPHOSPHATASE"/>
    <property type="match status" value="1"/>
</dbReference>
<dbReference type="InParanoid" id="A0A0Q9X2I7"/>
<keyword evidence="4" id="KW-0963">Cytoplasm</keyword>
<keyword evidence="5" id="KW-0378">Hydrolase</keyword>
<evidence type="ECO:0000256" key="6">
    <source>
        <dbReference type="ARBA" id="ARBA00022842"/>
    </source>
</evidence>
<organism evidence="13 14">
    <name type="scientific">Drosophila mojavensis</name>
    <name type="common">Fruit fly</name>
    <dbReference type="NCBI Taxonomy" id="7230"/>
    <lineage>
        <taxon>Eukaryota</taxon>
        <taxon>Metazoa</taxon>
        <taxon>Ecdysozoa</taxon>
        <taxon>Arthropoda</taxon>
        <taxon>Hexapoda</taxon>
        <taxon>Insecta</taxon>
        <taxon>Pterygota</taxon>
        <taxon>Neoptera</taxon>
        <taxon>Endopterygota</taxon>
        <taxon>Diptera</taxon>
        <taxon>Brachycera</taxon>
        <taxon>Muscomorpha</taxon>
        <taxon>Ephydroidea</taxon>
        <taxon>Drosophilidae</taxon>
        <taxon>Drosophila</taxon>
    </lineage>
</organism>
<dbReference type="GO" id="GO:0019693">
    <property type="term" value="P:ribose phosphate metabolic process"/>
    <property type="evidence" value="ECO:0007669"/>
    <property type="project" value="TreeGrafter"/>
</dbReference>
<dbReference type="GO" id="GO:0046872">
    <property type="term" value="F:metal ion binding"/>
    <property type="evidence" value="ECO:0007669"/>
    <property type="project" value="InterPro"/>
</dbReference>
<evidence type="ECO:0000256" key="4">
    <source>
        <dbReference type="ARBA" id="ARBA00022490"/>
    </source>
</evidence>
<protein>
    <recommendedName>
        <fullName evidence="10">Uridine diphosphate glucose pyrophosphatase NUDT14</fullName>
        <ecNumber evidence="9">3.6.1.45</ecNumber>
    </recommendedName>
    <alternativeName>
        <fullName evidence="11">Nucleoside diphosphate-linked moiety X motif 14</fullName>
    </alternativeName>
</protein>
<comment type="subcellular location">
    <subcellularLocation>
        <location evidence="2">Cytoplasm</location>
    </subcellularLocation>
</comment>
<comment type="subunit">
    <text evidence="3">Homodimer.</text>
</comment>
<evidence type="ECO:0000256" key="3">
    <source>
        <dbReference type="ARBA" id="ARBA00011738"/>
    </source>
</evidence>
<dbReference type="FunCoup" id="A0A0Q9X2I7">
    <property type="interactions" value="12"/>
</dbReference>
<evidence type="ECO:0000313" key="13">
    <source>
        <dbReference type="EMBL" id="KRG02069.1"/>
    </source>
</evidence>
<evidence type="ECO:0000313" key="14">
    <source>
        <dbReference type="Proteomes" id="UP000009192"/>
    </source>
</evidence>
<gene>
    <name evidence="13" type="primary">Dmoj\GI26235</name>
    <name evidence="13" type="ORF">Dmoj_GI26235</name>
</gene>
<dbReference type="FunFam" id="3.90.79.10:FF:000035">
    <property type="entry name" value="Uridine diphosphate glucose pyrophosphatase"/>
    <property type="match status" value="1"/>
</dbReference>
<dbReference type="EC" id="3.6.1.45" evidence="9"/>
<dbReference type="KEGG" id="dmo:Dmoj_GI26235"/>
<dbReference type="GO" id="GO:0006753">
    <property type="term" value="P:nucleoside phosphate metabolic process"/>
    <property type="evidence" value="ECO:0007669"/>
    <property type="project" value="TreeGrafter"/>
</dbReference>
<evidence type="ECO:0000256" key="11">
    <source>
        <dbReference type="ARBA" id="ARBA00080475"/>
    </source>
</evidence>
<dbReference type="GO" id="GO:0008768">
    <property type="term" value="F:UDP-sugar diphosphatase activity"/>
    <property type="evidence" value="ECO:0007669"/>
    <property type="project" value="UniProtKB-EC"/>
</dbReference>
<comment type="cofactor">
    <cofactor evidence="1">
        <name>Mg(2+)</name>
        <dbReference type="ChEBI" id="CHEBI:18420"/>
    </cofactor>
</comment>
<evidence type="ECO:0000256" key="2">
    <source>
        <dbReference type="ARBA" id="ARBA00004496"/>
    </source>
</evidence>
<dbReference type="CDD" id="cd18887">
    <property type="entry name" value="NUDIX_UGPPase_Nudt14"/>
    <property type="match status" value="1"/>
</dbReference>
<keyword evidence="6" id="KW-0460">Magnesium</keyword>
<reference evidence="13 14" key="1">
    <citation type="journal article" date="2007" name="Nature">
        <title>Evolution of genes and genomes on the Drosophila phylogeny.</title>
        <authorList>
            <consortium name="Drosophila 12 Genomes Consortium"/>
            <person name="Clark A.G."/>
            <person name="Eisen M.B."/>
            <person name="Smith D.R."/>
            <person name="Bergman C.M."/>
            <person name="Oliver B."/>
            <person name="Markow T.A."/>
            <person name="Kaufman T.C."/>
            <person name="Kellis M."/>
            <person name="Gelbart W."/>
            <person name="Iyer V.N."/>
            <person name="Pollard D.A."/>
            <person name="Sackton T.B."/>
            <person name="Larracuente A.M."/>
            <person name="Singh N.D."/>
            <person name="Abad J.P."/>
            <person name="Abt D.N."/>
            <person name="Adryan B."/>
            <person name="Aguade M."/>
            <person name="Akashi H."/>
            <person name="Anderson W.W."/>
            <person name="Aquadro C.F."/>
            <person name="Ardell D.H."/>
            <person name="Arguello R."/>
            <person name="Artieri C.G."/>
            <person name="Barbash D.A."/>
            <person name="Barker D."/>
            <person name="Barsanti P."/>
            <person name="Batterham P."/>
            <person name="Batzoglou S."/>
            <person name="Begun D."/>
            <person name="Bhutkar A."/>
            <person name="Blanco E."/>
            <person name="Bosak S.A."/>
            <person name="Bradley R.K."/>
            <person name="Brand A.D."/>
            <person name="Brent M.R."/>
            <person name="Brooks A.N."/>
            <person name="Brown R.H."/>
            <person name="Butlin R.K."/>
            <person name="Caggese C."/>
            <person name="Calvi B.R."/>
            <person name="Bernardo de Carvalho A."/>
            <person name="Caspi A."/>
            <person name="Castrezana S."/>
            <person name="Celniker S.E."/>
            <person name="Chang J.L."/>
            <person name="Chapple C."/>
            <person name="Chatterji S."/>
            <person name="Chinwalla A."/>
            <person name="Civetta A."/>
            <person name="Clifton S.W."/>
            <person name="Comeron J.M."/>
            <person name="Costello J.C."/>
            <person name="Coyne J.A."/>
            <person name="Daub J."/>
            <person name="David R.G."/>
            <person name="Delcher A.L."/>
            <person name="Delehaunty K."/>
            <person name="Do C.B."/>
            <person name="Ebling H."/>
            <person name="Edwards K."/>
            <person name="Eickbush T."/>
            <person name="Evans J.D."/>
            <person name="Filipski A."/>
            <person name="Findeiss S."/>
            <person name="Freyhult E."/>
            <person name="Fulton L."/>
            <person name="Fulton R."/>
            <person name="Garcia A.C."/>
            <person name="Gardiner A."/>
            <person name="Garfield D.A."/>
            <person name="Garvin B.E."/>
            <person name="Gibson G."/>
            <person name="Gilbert D."/>
            <person name="Gnerre S."/>
            <person name="Godfrey J."/>
            <person name="Good R."/>
            <person name="Gotea V."/>
            <person name="Gravely B."/>
            <person name="Greenberg A.J."/>
            <person name="Griffiths-Jones S."/>
            <person name="Gross S."/>
            <person name="Guigo R."/>
            <person name="Gustafson E.A."/>
            <person name="Haerty W."/>
            <person name="Hahn M.W."/>
            <person name="Halligan D.L."/>
            <person name="Halpern A.L."/>
            <person name="Halter G.M."/>
            <person name="Han M.V."/>
            <person name="Heger A."/>
            <person name="Hillier L."/>
            <person name="Hinrichs A.S."/>
            <person name="Holmes I."/>
            <person name="Hoskins R.A."/>
            <person name="Hubisz M.J."/>
            <person name="Hultmark D."/>
            <person name="Huntley M.A."/>
            <person name="Jaffe D.B."/>
            <person name="Jagadeeshan S."/>
            <person name="Jeck W.R."/>
            <person name="Johnson J."/>
            <person name="Jones C.D."/>
            <person name="Jordan W.C."/>
            <person name="Karpen G.H."/>
            <person name="Kataoka E."/>
            <person name="Keightley P.D."/>
            <person name="Kheradpour P."/>
            <person name="Kirkness E.F."/>
            <person name="Koerich L.B."/>
            <person name="Kristiansen K."/>
            <person name="Kudrna D."/>
            <person name="Kulathinal R.J."/>
            <person name="Kumar S."/>
            <person name="Kwok R."/>
            <person name="Lander E."/>
            <person name="Langley C.H."/>
            <person name="Lapoint R."/>
            <person name="Lazzaro B.P."/>
            <person name="Lee S.J."/>
            <person name="Levesque L."/>
            <person name="Li R."/>
            <person name="Lin C.F."/>
            <person name="Lin M.F."/>
            <person name="Lindblad-Toh K."/>
            <person name="Llopart A."/>
            <person name="Long M."/>
            <person name="Low L."/>
            <person name="Lozovsky E."/>
            <person name="Lu J."/>
            <person name="Luo M."/>
            <person name="Machado C.A."/>
            <person name="Makalowski W."/>
            <person name="Marzo M."/>
            <person name="Matsuda M."/>
            <person name="Matzkin L."/>
            <person name="McAllister B."/>
            <person name="McBride C.S."/>
            <person name="McKernan B."/>
            <person name="McKernan K."/>
            <person name="Mendez-Lago M."/>
            <person name="Minx P."/>
            <person name="Mollenhauer M.U."/>
            <person name="Montooth K."/>
            <person name="Mount S.M."/>
            <person name="Mu X."/>
            <person name="Myers E."/>
            <person name="Negre B."/>
            <person name="Newfeld S."/>
            <person name="Nielsen R."/>
            <person name="Noor M.A."/>
            <person name="O'Grady P."/>
            <person name="Pachter L."/>
            <person name="Papaceit M."/>
            <person name="Parisi M.J."/>
            <person name="Parisi M."/>
            <person name="Parts L."/>
            <person name="Pedersen J.S."/>
            <person name="Pesole G."/>
            <person name="Phillippy A.M."/>
            <person name="Ponting C.P."/>
            <person name="Pop M."/>
            <person name="Porcelli D."/>
            <person name="Powell J.R."/>
            <person name="Prohaska S."/>
            <person name="Pruitt K."/>
            <person name="Puig M."/>
            <person name="Quesneville H."/>
            <person name="Ram K.R."/>
            <person name="Rand D."/>
            <person name="Rasmussen M.D."/>
            <person name="Reed L.K."/>
            <person name="Reenan R."/>
            <person name="Reily A."/>
            <person name="Remington K.A."/>
            <person name="Rieger T.T."/>
            <person name="Ritchie M.G."/>
            <person name="Robin C."/>
            <person name="Rogers Y.H."/>
            <person name="Rohde C."/>
            <person name="Rozas J."/>
            <person name="Rubenfield M.J."/>
            <person name="Ruiz A."/>
            <person name="Russo S."/>
            <person name="Salzberg S.L."/>
            <person name="Sanchez-Gracia A."/>
            <person name="Saranga D.J."/>
            <person name="Sato H."/>
            <person name="Schaeffer S.W."/>
            <person name="Schatz M.C."/>
            <person name="Schlenke T."/>
            <person name="Schwartz R."/>
            <person name="Segarra C."/>
            <person name="Singh R.S."/>
            <person name="Sirot L."/>
            <person name="Sirota M."/>
            <person name="Sisneros N.B."/>
            <person name="Smith C.D."/>
            <person name="Smith T.F."/>
            <person name="Spieth J."/>
            <person name="Stage D.E."/>
            <person name="Stark A."/>
            <person name="Stephan W."/>
            <person name="Strausberg R.L."/>
            <person name="Strempel S."/>
            <person name="Sturgill D."/>
            <person name="Sutton G."/>
            <person name="Sutton G.G."/>
            <person name="Tao W."/>
            <person name="Teichmann S."/>
            <person name="Tobari Y.N."/>
            <person name="Tomimura Y."/>
            <person name="Tsolas J.M."/>
            <person name="Valente V.L."/>
            <person name="Venter E."/>
            <person name="Venter J.C."/>
            <person name="Vicario S."/>
            <person name="Vieira F.G."/>
            <person name="Vilella A.J."/>
            <person name="Villasante A."/>
            <person name="Walenz B."/>
            <person name="Wang J."/>
            <person name="Wasserman M."/>
            <person name="Watts T."/>
            <person name="Wilson D."/>
            <person name="Wilson R.K."/>
            <person name="Wing R.A."/>
            <person name="Wolfner M.F."/>
            <person name="Wong A."/>
            <person name="Wong G.K."/>
            <person name="Wu C.I."/>
            <person name="Wu G."/>
            <person name="Yamamoto D."/>
            <person name="Yang H.P."/>
            <person name="Yang S.P."/>
            <person name="Yorke J.A."/>
            <person name="Yoshida K."/>
            <person name="Zdobnov E."/>
            <person name="Zhang P."/>
            <person name="Zhang Y."/>
            <person name="Zimin A.V."/>
            <person name="Baldwin J."/>
            <person name="Abdouelleil A."/>
            <person name="Abdulkadir J."/>
            <person name="Abebe A."/>
            <person name="Abera B."/>
            <person name="Abreu J."/>
            <person name="Acer S.C."/>
            <person name="Aftuck L."/>
            <person name="Alexander A."/>
            <person name="An P."/>
            <person name="Anderson E."/>
            <person name="Anderson S."/>
            <person name="Arachi H."/>
            <person name="Azer M."/>
            <person name="Bachantsang P."/>
            <person name="Barry A."/>
            <person name="Bayul T."/>
            <person name="Berlin A."/>
            <person name="Bessette D."/>
            <person name="Bloom T."/>
            <person name="Blye J."/>
            <person name="Boguslavskiy L."/>
            <person name="Bonnet C."/>
            <person name="Boukhgalter B."/>
            <person name="Bourzgui I."/>
            <person name="Brown A."/>
            <person name="Cahill P."/>
            <person name="Channer S."/>
            <person name="Cheshatsang Y."/>
            <person name="Chuda L."/>
            <person name="Citroen M."/>
            <person name="Collymore A."/>
            <person name="Cooke P."/>
            <person name="Costello M."/>
            <person name="D'Aco K."/>
            <person name="Daza R."/>
            <person name="De Haan G."/>
            <person name="DeGray S."/>
            <person name="DeMaso C."/>
            <person name="Dhargay N."/>
            <person name="Dooley K."/>
            <person name="Dooley E."/>
            <person name="Doricent M."/>
            <person name="Dorje P."/>
            <person name="Dorjee K."/>
            <person name="Dupes A."/>
            <person name="Elong R."/>
            <person name="Falk J."/>
            <person name="Farina A."/>
            <person name="Faro S."/>
            <person name="Ferguson D."/>
            <person name="Fisher S."/>
            <person name="Foley C.D."/>
            <person name="Franke A."/>
            <person name="Friedrich D."/>
            <person name="Gadbois L."/>
            <person name="Gearin G."/>
            <person name="Gearin C.R."/>
            <person name="Giannoukos G."/>
            <person name="Goode T."/>
            <person name="Graham J."/>
            <person name="Grandbois E."/>
            <person name="Grewal S."/>
            <person name="Gyaltsen K."/>
            <person name="Hafez N."/>
            <person name="Hagos B."/>
            <person name="Hall J."/>
            <person name="Henson C."/>
            <person name="Hollinger A."/>
            <person name="Honan T."/>
            <person name="Huard M.D."/>
            <person name="Hughes L."/>
            <person name="Hurhula B."/>
            <person name="Husby M.E."/>
            <person name="Kamat A."/>
            <person name="Kanga B."/>
            <person name="Kashin S."/>
            <person name="Khazanovich D."/>
            <person name="Kisner P."/>
            <person name="Lance K."/>
            <person name="Lara M."/>
            <person name="Lee W."/>
            <person name="Lennon N."/>
            <person name="Letendre F."/>
            <person name="LeVine R."/>
            <person name="Lipovsky A."/>
            <person name="Liu X."/>
            <person name="Liu J."/>
            <person name="Liu S."/>
            <person name="Lokyitsang T."/>
            <person name="Lokyitsang Y."/>
            <person name="Lubonja R."/>
            <person name="Lui A."/>
            <person name="MacDonald P."/>
            <person name="Magnisalis V."/>
            <person name="Maru K."/>
            <person name="Matthews C."/>
            <person name="McCusker W."/>
            <person name="McDonough S."/>
            <person name="Mehta T."/>
            <person name="Meldrim J."/>
            <person name="Meneus L."/>
            <person name="Mihai O."/>
            <person name="Mihalev A."/>
            <person name="Mihova T."/>
            <person name="Mittelman R."/>
            <person name="Mlenga V."/>
            <person name="Montmayeur A."/>
            <person name="Mulrain L."/>
            <person name="Navidi A."/>
            <person name="Naylor J."/>
            <person name="Negash T."/>
            <person name="Nguyen T."/>
            <person name="Nguyen N."/>
            <person name="Nicol R."/>
            <person name="Norbu C."/>
            <person name="Norbu N."/>
            <person name="Novod N."/>
            <person name="O'Neill B."/>
            <person name="Osman S."/>
            <person name="Markiewicz E."/>
            <person name="Oyono O.L."/>
            <person name="Patti C."/>
            <person name="Phunkhang P."/>
            <person name="Pierre F."/>
            <person name="Priest M."/>
            <person name="Raghuraman S."/>
            <person name="Rege F."/>
            <person name="Reyes R."/>
            <person name="Rise C."/>
            <person name="Rogov P."/>
            <person name="Ross K."/>
            <person name="Ryan E."/>
            <person name="Settipalli S."/>
            <person name="Shea T."/>
            <person name="Sherpa N."/>
            <person name="Shi L."/>
            <person name="Shih D."/>
            <person name="Sparrow T."/>
            <person name="Spaulding J."/>
            <person name="Stalker J."/>
            <person name="Stange-Thomann N."/>
            <person name="Stavropoulos S."/>
            <person name="Stone C."/>
            <person name="Strader C."/>
            <person name="Tesfaye S."/>
            <person name="Thomson T."/>
            <person name="Thoulutsang Y."/>
            <person name="Thoulutsang D."/>
            <person name="Topham K."/>
            <person name="Topping I."/>
            <person name="Tsamla T."/>
            <person name="Vassiliev H."/>
            <person name="Vo A."/>
            <person name="Wangchuk T."/>
            <person name="Wangdi T."/>
            <person name="Weiand M."/>
            <person name="Wilkinson J."/>
            <person name="Wilson A."/>
            <person name="Yadav S."/>
            <person name="Young G."/>
            <person name="Yu Q."/>
            <person name="Zembek L."/>
            <person name="Zhong D."/>
            <person name="Zimmer A."/>
            <person name="Zwirko Z."/>
            <person name="Jaffe D.B."/>
            <person name="Alvarez P."/>
            <person name="Brockman W."/>
            <person name="Butler J."/>
            <person name="Chin C."/>
            <person name="Gnerre S."/>
            <person name="Grabherr M."/>
            <person name="Kleber M."/>
            <person name="Mauceli E."/>
            <person name="MacCallum I."/>
        </authorList>
    </citation>
    <scope>NUCLEOTIDE SEQUENCE [LARGE SCALE GENOMIC DNA]</scope>
    <source>
        <strain evidence="14">Tucson 15081-1352.22</strain>
    </source>
</reference>
<dbReference type="AlphaFoldDB" id="A0A0Q9X2I7"/>
<accession>A0A0Q9X2I7</accession>
<comment type="function">
    <text evidence="8">Hydrolyzes UDP-glucose to glucose 1-phosphate and UMP and ADP-ribose to ribose 5-phosphate and AMP. The physiological substrate is probably UDP-glucose. Poor activity on other substrates such as ADP-glucose, CDP-glucose, GDP-glucose and GDP-mannose.</text>
</comment>
<dbReference type="Proteomes" id="UP000009192">
    <property type="component" value="Unassembled WGS sequence"/>
</dbReference>
<dbReference type="SUPFAM" id="SSF55811">
    <property type="entry name" value="Nudix"/>
    <property type="match status" value="1"/>
</dbReference>
<dbReference type="OrthoDB" id="10249920at2759"/>
<dbReference type="NCBIfam" id="TIGR00052">
    <property type="entry name" value="nudix-type nucleoside diphosphatase, YffH/AdpP family"/>
    <property type="match status" value="1"/>
</dbReference>
<dbReference type="InterPro" id="IPR015797">
    <property type="entry name" value="NUDIX_hydrolase-like_dom_sf"/>
</dbReference>
<proteinExistence type="predicted"/>
<dbReference type="EMBL" id="CH933806">
    <property type="protein sequence ID" value="KRG02069.1"/>
    <property type="molecule type" value="Genomic_DNA"/>
</dbReference>
<dbReference type="PANTHER" id="PTHR11839:SF15">
    <property type="entry name" value="URIDINE DIPHOSPHATE GLUCOSE PYROPHOSPHATASE NUDT14"/>
    <property type="match status" value="1"/>
</dbReference>
<evidence type="ECO:0000256" key="8">
    <source>
        <dbReference type="ARBA" id="ARBA00054674"/>
    </source>
</evidence>
<evidence type="ECO:0000256" key="9">
    <source>
        <dbReference type="ARBA" id="ARBA00066480"/>
    </source>
</evidence>
<dbReference type="GO" id="GO:0005737">
    <property type="term" value="C:cytoplasm"/>
    <property type="evidence" value="ECO:0007669"/>
    <property type="project" value="UniProtKB-SubCell"/>
</dbReference>
<evidence type="ECO:0000256" key="1">
    <source>
        <dbReference type="ARBA" id="ARBA00001946"/>
    </source>
</evidence>
<feature type="domain" description="Nudix hydrolase" evidence="12">
    <location>
        <begin position="62"/>
        <end position="222"/>
    </location>
</feature>
<evidence type="ECO:0000256" key="7">
    <source>
        <dbReference type="ARBA" id="ARBA00051086"/>
    </source>
</evidence>
<dbReference type="InterPro" id="IPR004385">
    <property type="entry name" value="NDP_pyrophosphatase"/>
</dbReference>
<dbReference type="Gene3D" id="3.90.79.10">
    <property type="entry name" value="Nucleoside Triphosphate Pyrophosphohydrolase"/>
    <property type="match status" value="1"/>
</dbReference>
<evidence type="ECO:0000259" key="12">
    <source>
        <dbReference type="PROSITE" id="PS51462"/>
    </source>
</evidence>
<comment type="catalytic activity">
    <reaction evidence="7">
        <text>UDP-sugar + H2O = UMP + alpha-D-aldose 1-phosphate.</text>
        <dbReference type="EC" id="3.6.1.45"/>
    </reaction>
</comment>
<evidence type="ECO:0000256" key="5">
    <source>
        <dbReference type="ARBA" id="ARBA00022801"/>
    </source>
</evidence>